<evidence type="ECO:0000313" key="3">
    <source>
        <dbReference type="Proteomes" id="UP000327157"/>
    </source>
</evidence>
<feature type="transmembrane region" description="Helical" evidence="1">
    <location>
        <begin position="105"/>
        <end position="122"/>
    </location>
</feature>
<protein>
    <submittedName>
        <fullName evidence="2">Phenylalanine ammonia-lyase class 1-like</fullName>
    </submittedName>
</protein>
<dbReference type="EMBL" id="SMOL01000004">
    <property type="protein sequence ID" value="KAB2636280.1"/>
    <property type="molecule type" value="Genomic_DNA"/>
</dbReference>
<keyword evidence="1" id="KW-0812">Transmembrane</keyword>
<organism evidence="2 3">
    <name type="scientific">Pyrus ussuriensis x Pyrus communis</name>
    <dbReference type="NCBI Taxonomy" id="2448454"/>
    <lineage>
        <taxon>Eukaryota</taxon>
        <taxon>Viridiplantae</taxon>
        <taxon>Streptophyta</taxon>
        <taxon>Embryophyta</taxon>
        <taxon>Tracheophyta</taxon>
        <taxon>Spermatophyta</taxon>
        <taxon>Magnoliopsida</taxon>
        <taxon>eudicotyledons</taxon>
        <taxon>Gunneridae</taxon>
        <taxon>Pentapetalae</taxon>
        <taxon>rosids</taxon>
        <taxon>fabids</taxon>
        <taxon>Rosales</taxon>
        <taxon>Rosaceae</taxon>
        <taxon>Amygdaloideae</taxon>
        <taxon>Maleae</taxon>
        <taxon>Pyrus</taxon>
    </lineage>
</organism>
<gene>
    <name evidence="2" type="ORF">D8674_026814</name>
</gene>
<reference evidence="3" key="2">
    <citation type="submission" date="2019-10" db="EMBL/GenBank/DDBJ databases">
        <title>A de novo genome assembly of a pear dwarfing rootstock.</title>
        <authorList>
            <person name="Wang F."/>
            <person name="Wang J."/>
            <person name="Li S."/>
            <person name="Zhang Y."/>
            <person name="Fang M."/>
            <person name="Ma L."/>
            <person name="Zhao Y."/>
            <person name="Jiang S."/>
        </authorList>
    </citation>
    <scope>NUCLEOTIDE SEQUENCE [LARGE SCALE GENOMIC DNA]</scope>
</reference>
<keyword evidence="1" id="KW-1133">Transmembrane helix</keyword>
<dbReference type="AlphaFoldDB" id="A0A5N5IF78"/>
<sequence length="175" mass="19799">MAPFPFWILGIYTPSPEGVDGARSLDFLSFPAHGVAPFPIKERWSNPPYTGGMGRVLTPGYLPMYHGNLIWSLWCLHHLTFFVTAWFWAFSCPLCAWYRLRSRNVATGIGVASLDLHIWHFFPAPCGGFSWFCPLVVFTISAVYATGEAMVRVIRFLCEVTFEPLQLGFSIWAPM</sequence>
<name>A0A5N5IF78_9ROSA</name>
<evidence type="ECO:0000256" key="1">
    <source>
        <dbReference type="SAM" id="Phobius"/>
    </source>
</evidence>
<dbReference type="GO" id="GO:0016829">
    <property type="term" value="F:lyase activity"/>
    <property type="evidence" value="ECO:0007669"/>
    <property type="project" value="UniProtKB-KW"/>
</dbReference>
<comment type="caution">
    <text evidence="2">The sequence shown here is derived from an EMBL/GenBank/DDBJ whole genome shotgun (WGS) entry which is preliminary data.</text>
</comment>
<dbReference type="Proteomes" id="UP000327157">
    <property type="component" value="Chromosome 5"/>
</dbReference>
<feature type="transmembrane region" description="Helical" evidence="1">
    <location>
        <begin position="128"/>
        <end position="147"/>
    </location>
</feature>
<keyword evidence="1" id="KW-0472">Membrane</keyword>
<feature type="transmembrane region" description="Helical" evidence="1">
    <location>
        <begin position="69"/>
        <end position="98"/>
    </location>
</feature>
<keyword evidence="3" id="KW-1185">Reference proteome</keyword>
<accession>A0A5N5IF78</accession>
<keyword evidence="2" id="KW-0456">Lyase</keyword>
<evidence type="ECO:0000313" key="2">
    <source>
        <dbReference type="EMBL" id="KAB2636280.1"/>
    </source>
</evidence>
<proteinExistence type="predicted"/>
<reference evidence="2 3" key="1">
    <citation type="submission" date="2019-09" db="EMBL/GenBank/DDBJ databases">
        <authorList>
            <person name="Ou C."/>
        </authorList>
    </citation>
    <scope>NUCLEOTIDE SEQUENCE [LARGE SCALE GENOMIC DNA]</scope>
    <source>
        <strain evidence="2">S2</strain>
        <tissue evidence="2">Leaf</tissue>
    </source>
</reference>
<reference evidence="2 3" key="3">
    <citation type="submission" date="2019-11" db="EMBL/GenBank/DDBJ databases">
        <title>A de novo genome assembly of a pear dwarfing rootstock.</title>
        <authorList>
            <person name="Wang F."/>
            <person name="Wang J."/>
            <person name="Li S."/>
            <person name="Zhang Y."/>
            <person name="Fang M."/>
            <person name="Ma L."/>
            <person name="Zhao Y."/>
            <person name="Jiang S."/>
        </authorList>
    </citation>
    <scope>NUCLEOTIDE SEQUENCE [LARGE SCALE GENOMIC DNA]</scope>
    <source>
        <strain evidence="2">S2</strain>
        <tissue evidence="2">Leaf</tissue>
    </source>
</reference>